<gene>
    <name evidence="1" type="ORF">P8625_00670</name>
</gene>
<evidence type="ECO:0000313" key="2">
    <source>
        <dbReference type="Proteomes" id="UP001232001"/>
    </source>
</evidence>
<protein>
    <submittedName>
        <fullName evidence="1">Uncharacterized protein</fullName>
    </submittedName>
</protein>
<proteinExistence type="predicted"/>
<sequence>MVGENHIQDIQLPTTLNFKVLKEEGLSYIQEGSSSEWTNLNPSDPGVTILDQLCFALTELGYCMNFPMKDILTDATGELQIANQFFLPDTILTTAAITENDYVKLIIDTVSEVKNCMISPIPTSVSFLRGIYQTYLYINPKITDQEERQNICKAVYIQLNTNRNINELFLIPIALKPKEYKVQCQLQLEDGYTFKSIIVAIQQAINNYIFPNIPQTGYDQLREEGIAVNEIFNGPKLKNGWIKNVDIQPKKDTLHAFEITEVLLAVKGISSVQNLFFYTEDVSNKLYTVTSKKEELLCIKVLPSSTEKNVLGAAKDAFFENKTAVYFSNNLNDLFQASKPKEDIEAVQMTPEVPKGTFRDINSYYSIQNTFPTAYKVGLNALNSNAPAFQIAQSRQLKGYLTLFDQVLANEFSQLANLKTLFSFKNAISGTPSDIEEYNQLKDAYEKAHPKYPAPFVSFSPTYFYQSLYNSVPNIKPLLKNNKKFNFSYEVLSAQTLDNESWLDYQEDPYNSYVWGLKTIMEDEALNVNRRNELLNHLLARHGEAPLYINTICAVPTYTGDIVKDQVISKSIYLQNYQKLSYNRAKAYNFLGANKLYLDKKTKSVIDFAPVTEKIQEEFKKGRQVDFIPDIQKIERKQYISPSDIINYSTLDLKLNLLFALDVYYQNYLIENTTETAWWLLHNRKGFISIETSLLLKNAQFEVVFKEEINANVYWTTARKLTYDELLILNAMVEECKPSKEDVDSFIAIKKAYQLHKKENVRFDESEYCSITNSVSWSVTAFFEEGSIVVTSVASLFSATVWYIFPSYIPQFTSTTFQKRLHLFFENELPVTTAAKFVFVEDDLLKTLIKAYVQWHNELIATNDYTNQGISLLEKSNLLAKTIIQNFVSE</sequence>
<organism evidence="1 2">
    <name type="scientific">Tenacibaculum tangerinum</name>
    <dbReference type="NCBI Taxonomy" id="3038772"/>
    <lineage>
        <taxon>Bacteria</taxon>
        <taxon>Pseudomonadati</taxon>
        <taxon>Bacteroidota</taxon>
        <taxon>Flavobacteriia</taxon>
        <taxon>Flavobacteriales</taxon>
        <taxon>Flavobacteriaceae</taxon>
        <taxon>Tenacibaculum</taxon>
    </lineage>
</organism>
<dbReference type="RefSeq" id="WP_279651582.1">
    <property type="nucleotide sequence ID" value="NZ_CP122539.1"/>
</dbReference>
<accession>A0ABY8L5R7</accession>
<evidence type="ECO:0000313" key="1">
    <source>
        <dbReference type="EMBL" id="WGH75708.1"/>
    </source>
</evidence>
<dbReference type="EMBL" id="CP122539">
    <property type="protein sequence ID" value="WGH75708.1"/>
    <property type="molecule type" value="Genomic_DNA"/>
</dbReference>
<reference evidence="1 2" key="1">
    <citation type="submission" date="2023-04" db="EMBL/GenBank/DDBJ databases">
        <title>Tenacibaculum tangerinum sp. nov., isolated from sea tidal flat of South Korea.</title>
        <authorList>
            <person name="Lee S.H."/>
            <person name="Kim J.-J."/>
        </authorList>
    </citation>
    <scope>NUCLEOTIDE SEQUENCE [LARGE SCALE GENOMIC DNA]</scope>
    <source>
        <strain evidence="1 2">GRR-S3-23</strain>
    </source>
</reference>
<keyword evidence="2" id="KW-1185">Reference proteome</keyword>
<name>A0ABY8L5R7_9FLAO</name>
<dbReference type="Proteomes" id="UP001232001">
    <property type="component" value="Chromosome"/>
</dbReference>